<dbReference type="PANTHER" id="PTHR28208:SF3">
    <property type="entry name" value="PHOSPHATIDATE PHOSPHATASE APP1"/>
    <property type="match status" value="1"/>
</dbReference>
<dbReference type="InterPro" id="IPR036412">
    <property type="entry name" value="HAD-like_sf"/>
</dbReference>
<dbReference type="PANTHER" id="PTHR28208">
    <property type="entry name" value="PHOSPHATIDATE PHOSPHATASE APP1"/>
    <property type="match status" value="1"/>
</dbReference>
<reference evidence="3" key="1">
    <citation type="submission" date="2017-01" db="EMBL/GenBank/DDBJ databases">
        <authorList>
            <person name="Varghese N."/>
            <person name="Submissions S."/>
        </authorList>
    </citation>
    <scope>NUCLEOTIDE SEQUENCE [LARGE SCALE GENOMIC DNA]</scope>
    <source>
        <strain evidence="3">DSM 29591</strain>
    </source>
</reference>
<dbReference type="OrthoDB" id="9789875at2"/>
<protein>
    <submittedName>
        <fullName evidence="2">Uncharacterized conserved protein</fullName>
    </submittedName>
</protein>
<dbReference type="InterPro" id="IPR019236">
    <property type="entry name" value="APP1_cat"/>
</dbReference>
<proteinExistence type="predicted"/>
<dbReference type="RefSeq" id="WP_076660749.1">
    <property type="nucleotide sequence ID" value="NZ_FTPR01000003.1"/>
</dbReference>
<feature type="domain" description="Phosphatidate phosphatase APP1 catalytic" evidence="1">
    <location>
        <begin position="140"/>
        <end position="290"/>
    </location>
</feature>
<organism evidence="2 3">
    <name type="scientific">Yoonia rosea</name>
    <dbReference type="NCBI Taxonomy" id="287098"/>
    <lineage>
        <taxon>Bacteria</taxon>
        <taxon>Pseudomonadati</taxon>
        <taxon>Pseudomonadota</taxon>
        <taxon>Alphaproteobacteria</taxon>
        <taxon>Rhodobacterales</taxon>
        <taxon>Paracoccaceae</taxon>
        <taxon>Yoonia</taxon>
    </lineage>
</organism>
<dbReference type="STRING" id="287098.SAMN05421665_3043"/>
<evidence type="ECO:0000259" key="1">
    <source>
        <dbReference type="Pfam" id="PF09949"/>
    </source>
</evidence>
<accession>A0A1R3XG46</accession>
<dbReference type="InterPro" id="IPR052935">
    <property type="entry name" value="Mg2+_PAP"/>
</dbReference>
<sequence length="329" mass="36318">MAVKLALARVAHRFERGFEKIRRGPARHDPIIDCYGGYTSHDHIVLRGRVLAKARAISTEGPQSKWRNFKDFLSLFMTDELRDLTITAADSDLATQTDEEGFFTLQIPVGDDVPLYVNIQAAGADEVHSTPVFNARTASFGVISDIDDTLLRTGAYSLLRNLWTSATGNVHEREVFADAVALLRDLKGQGAACFYVSSSPWNLFDYLQAVFVRTGLPLGPFFLRDLGISRTQFITGTHGDHKTDAIETILAANPHLQFTLVGDTGQHDPHIYADIVARHPDRVTQVVLRRPSAAALSRRTKDDVAKIEAAGVAVMLDHDCRSLLPDVAR</sequence>
<dbReference type="GO" id="GO:0008195">
    <property type="term" value="F:phosphatidate phosphatase activity"/>
    <property type="evidence" value="ECO:0007669"/>
    <property type="project" value="InterPro"/>
</dbReference>
<dbReference type="SUPFAM" id="SSF56784">
    <property type="entry name" value="HAD-like"/>
    <property type="match status" value="1"/>
</dbReference>
<evidence type="ECO:0000313" key="2">
    <source>
        <dbReference type="EMBL" id="SIT90259.1"/>
    </source>
</evidence>
<keyword evidence="3" id="KW-1185">Reference proteome</keyword>
<dbReference type="EMBL" id="FTPR01000003">
    <property type="protein sequence ID" value="SIT90259.1"/>
    <property type="molecule type" value="Genomic_DNA"/>
</dbReference>
<name>A0A1R3XG46_9RHOB</name>
<gene>
    <name evidence="2" type="ORF">SAMN05421665_3043</name>
</gene>
<dbReference type="AlphaFoldDB" id="A0A1R3XG46"/>
<dbReference type="Proteomes" id="UP000186997">
    <property type="component" value="Unassembled WGS sequence"/>
</dbReference>
<dbReference type="Pfam" id="PF09949">
    <property type="entry name" value="APP1_cat"/>
    <property type="match status" value="1"/>
</dbReference>
<evidence type="ECO:0000313" key="3">
    <source>
        <dbReference type="Proteomes" id="UP000186997"/>
    </source>
</evidence>